<dbReference type="OrthoDB" id="7762430at2759"/>
<gene>
    <name evidence="6" type="primary">5566895</name>
</gene>
<evidence type="ECO:0000256" key="2">
    <source>
        <dbReference type="ARBA" id="ARBA00008098"/>
    </source>
</evidence>
<keyword evidence="7" id="KW-1185">Reference proteome</keyword>
<sequence length="308" mass="34571">MLQFSIQLILLATVAAIDRHKIVYKSLQEATIECNQYNIEGGCLSRCVTQITRDWSDAVGMSPVYSRFFRPDQNDQCSSNRTQRCLEGKIGTIPSLKTCLRAHESVQCYMDQYGEVNQVDPQFIRFTNLQDAQLVYECAAMLGYSSLDQINTLLRDSEFKLHETRCVFRCFMIRSGLYSDSEGLNMPRYYVLCGGYEDGFYQHVAQCSARLLQEVPCDDKCTLAQRMATKCIGIDYATSSVMQKQGDSSNYVVAAQGSKVYMINDQNANSDVSYAVVNSGGSTNVHNTDSNTNLQGSSMFFQSTSSRK</sequence>
<dbReference type="InParanoid" id="A0A6I8T436"/>
<dbReference type="GO" id="GO:0005549">
    <property type="term" value="F:odorant binding"/>
    <property type="evidence" value="ECO:0007669"/>
    <property type="project" value="InterPro"/>
</dbReference>
<evidence type="ECO:0000256" key="4">
    <source>
        <dbReference type="ARBA" id="ARBA00022729"/>
    </source>
</evidence>
<evidence type="ECO:0000256" key="3">
    <source>
        <dbReference type="ARBA" id="ARBA00022525"/>
    </source>
</evidence>
<comment type="similarity">
    <text evidence="2">Belongs to the PBP/GOBP family.</text>
</comment>
<keyword evidence="5" id="KW-1015">Disulfide bond</keyword>
<dbReference type="Pfam" id="PF01395">
    <property type="entry name" value="PBP_GOBP"/>
    <property type="match status" value="1"/>
</dbReference>
<dbReference type="Proteomes" id="UP000008820">
    <property type="component" value="Chromosome 3"/>
</dbReference>
<dbReference type="GO" id="GO:0007608">
    <property type="term" value="P:sensory perception of smell"/>
    <property type="evidence" value="ECO:0007669"/>
    <property type="project" value="TreeGrafter"/>
</dbReference>
<proteinExistence type="inferred from homology"/>
<evidence type="ECO:0000256" key="5">
    <source>
        <dbReference type="ARBA" id="ARBA00023157"/>
    </source>
</evidence>
<name>A0A6I8T436_AEDAE</name>
<organism evidence="6 7">
    <name type="scientific">Aedes aegypti</name>
    <name type="common">Yellowfever mosquito</name>
    <name type="synonym">Culex aegypti</name>
    <dbReference type="NCBI Taxonomy" id="7159"/>
    <lineage>
        <taxon>Eukaryota</taxon>
        <taxon>Metazoa</taxon>
        <taxon>Ecdysozoa</taxon>
        <taxon>Arthropoda</taxon>
        <taxon>Hexapoda</taxon>
        <taxon>Insecta</taxon>
        <taxon>Pterygota</taxon>
        <taxon>Neoptera</taxon>
        <taxon>Endopterygota</taxon>
        <taxon>Diptera</taxon>
        <taxon>Nematocera</taxon>
        <taxon>Culicoidea</taxon>
        <taxon>Culicidae</taxon>
        <taxon>Culicinae</taxon>
        <taxon>Aedini</taxon>
        <taxon>Aedes</taxon>
        <taxon>Stegomyia</taxon>
    </lineage>
</organism>
<dbReference type="EnsemblMetazoa" id="AAEL000846-RB">
    <property type="protein sequence ID" value="AAEL000846-PB"/>
    <property type="gene ID" value="AAEL000846"/>
</dbReference>
<keyword evidence="3" id="KW-0964">Secreted</keyword>
<evidence type="ECO:0000313" key="6">
    <source>
        <dbReference type="EnsemblMetazoa" id="AAEL000846-PB"/>
    </source>
</evidence>
<reference evidence="6 7" key="1">
    <citation type="submission" date="2017-06" db="EMBL/GenBank/DDBJ databases">
        <title>Aedes aegypti genome working group (AGWG) sequencing and assembly.</title>
        <authorList>
            <consortium name="Aedes aegypti Genome Working Group (AGWG)"/>
            <person name="Matthews B.J."/>
        </authorList>
    </citation>
    <scope>NUCLEOTIDE SEQUENCE [LARGE SCALE GENOMIC DNA]</scope>
    <source>
        <strain evidence="6 7">LVP_AGWG</strain>
    </source>
</reference>
<evidence type="ECO:0000256" key="1">
    <source>
        <dbReference type="ARBA" id="ARBA00004613"/>
    </source>
</evidence>
<comment type="subcellular location">
    <subcellularLocation>
        <location evidence="1">Secreted</location>
    </subcellularLocation>
</comment>
<keyword evidence="4" id="KW-0732">Signal</keyword>
<dbReference type="GO" id="GO:0005615">
    <property type="term" value="C:extracellular space"/>
    <property type="evidence" value="ECO:0007669"/>
    <property type="project" value="TreeGrafter"/>
</dbReference>
<dbReference type="Gene3D" id="1.10.238.20">
    <property type="entry name" value="Pheromone/general odorant binding protein domain"/>
    <property type="match status" value="2"/>
</dbReference>
<dbReference type="AlphaFoldDB" id="A0A6I8T436"/>
<accession>A0A6I8T436</accession>
<protein>
    <submittedName>
        <fullName evidence="6">Uncharacterized protein</fullName>
    </submittedName>
</protein>
<dbReference type="InterPro" id="IPR036728">
    <property type="entry name" value="PBP_GOBP_sf"/>
</dbReference>
<reference evidence="6" key="2">
    <citation type="submission" date="2020-05" db="UniProtKB">
        <authorList>
            <consortium name="EnsemblMetazoa"/>
        </authorList>
    </citation>
    <scope>IDENTIFICATION</scope>
    <source>
        <strain evidence="6">LVP_AGWG</strain>
    </source>
</reference>
<dbReference type="InterPro" id="IPR006170">
    <property type="entry name" value="PBP/GOBP"/>
</dbReference>
<dbReference type="PANTHER" id="PTHR11857">
    <property type="entry name" value="ODORANT BINDING PROTEIN-RELATED"/>
    <property type="match status" value="1"/>
</dbReference>
<dbReference type="SUPFAM" id="SSF47565">
    <property type="entry name" value="Insect pheromone/odorant-binding proteins"/>
    <property type="match status" value="1"/>
</dbReference>
<dbReference type="PANTHER" id="PTHR11857:SF46">
    <property type="entry name" value="GENERAL ODORANT-BINDING PROTEIN 99A-RELATED"/>
    <property type="match status" value="1"/>
</dbReference>
<evidence type="ECO:0000313" key="7">
    <source>
        <dbReference type="Proteomes" id="UP000008820"/>
    </source>
</evidence>